<name>I4C279_DESTA</name>
<reference evidence="2" key="1">
    <citation type="submission" date="2012-06" db="EMBL/GenBank/DDBJ databases">
        <title>Complete sequence of chromosome of Desulfomonile tiedjei DSM 6799.</title>
        <authorList>
            <person name="Lucas S."/>
            <person name="Copeland A."/>
            <person name="Lapidus A."/>
            <person name="Glavina del Rio T."/>
            <person name="Dalin E."/>
            <person name="Tice H."/>
            <person name="Bruce D."/>
            <person name="Goodwin L."/>
            <person name="Pitluck S."/>
            <person name="Peters L."/>
            <person name="Ovchinnikova G."/>
            <person name="Zeytun A."/>
            <person name="Lu M."/>
            <person name="Kyrpides N."/>
            <person name="Mavromatis K."/>
            <person name="Ivanova N."/>
            <person name="Brettin T."/>
            <person name="Detter J.C."/>
            <person name="Han C."/>
            <person name="Larimer F."/>
            <person name="Land M."/>
            <person name="Hauser L."/>
            <person name="Markowitz V."/>
            <person name="Cheng J.-F."/>
            <person name="Hugenholtz P."/>
            <person name="Woyke T."/>
            <person name="Wu D."/>
            <person name="Spring S."/>
            <person name="Schroeder M."/>
            <person name="Brambilla E."/>
            <person name="Klenk H.-P."/>
            <person name="Eisen J.A."/>
        </authorList>
    </citation>
    <scope>NUCLEOTIDE SEQUENCE [LARGE SCALE GENOMIC DNA]</scope>
    <source>
        <strain evidence="2">ATCC 49306 / DSM 6799 / DCB-1</strain>
    </source>
</reference>
<organism evidence="1 2">
    <name type="scientific">Desulfomonile tiedjei (strain ATCC 49306 / DSM 6799 / DCB-1)</name>
    <dbReference type="NCBI Taxonomy" id="706587"/>
    <lineage>
        <taxon>Bacteria</taxon>
        <taxon>Pseudomonadati</taxon>
        <taxon>Thermodesulfobacteriota</taxon>
        <taxon>Desulfomonilia</taxon>
        <taxon>Desulfomonilales</taxon>
        <taxon>Desulfomonilaceae</taxon>
        <taxon>Desulfomonile</taxon>
    </lineage>
</organism>
<evidence type="ECO:0000313" key="2">
    <source>
        <dbReference type="Proteomes" id="UP000006055"/>
    </source>
</evidence>
<sequence>MCLPLLGRTLWSAPTASVGCGDQREPHQSRSFATDAIRFAHHILRELGIQMARNRAIVARFFRFFEFRDSFFIAGNFVSAVPPELENHWFFP</sequence>
<accession>I4C279</accession>
<gene>
    <name evidence="1" type="ordered locus">Desti_0951</name>
</gene>
<keyword evidence="2" id="KW-1185">Reference proteome</keyword>
<evidence type="ECO:0000313" key="1">
    <source>
        <dbReference type="EMBL" id="AFM23670.1"/>
    </source>
</evidence>
<protein>
    <submittedName>
        <fullName evidence="1">Uncharacterized protein</fullName>
    </submittedName>
</protein>
<dbReference type="STRING" id="706587.Desti_0951"/>
<dbReference type="AlphaFoldDB" id="I4C279"/>
<proteinExistence type="predicted"/>
<dbReference type="Proteomes" id="UP000006055">
    <property type="component" value="Chromosome"/>
</dbReference>
<dbReference type="KEGG" id="dti:Desti_0951"/>
<dbReference type="EMBL" id="CP003360">
    <property type="protein sequence ID" value="AFM23670.1"/>
    <property type="molecule type" value="Genomic_DNA"/>
</dbReference>
<dbReference type="HOGENOM" id="CLU_2408521_0_0_7"/>